<protein>
    <submittedName>
        <fullName evidence="1">Uncharacterized protein</fullName>
    </submittedName>
</protein>
<evidence type="ECO:0000313" key="1">
    <source>
        <dbReference type="EMBL" id="AGL01884.1"/>
    </source>
</evidence>
<reference evidence="1 2" key="1">
    <citation type="submission" date="2012-01" db="EMBL/GenBank/DDBJ databases">
        <title>Complete sequence of Desulfotomaculum gibsoniae DSM 7213.</title>
        <authorList>
            <consortium name="US DOE Joint Genome Institute"/>
            <person name="Lucas S."/>
            <person name="Han J."/>
            <person name="Lapidus A."/>
            <person name="Cheng J.-F."/>
            <person name="Goodwin L."/>
            <person name="Pitluck S."/>
            <person name="Peters L."/>
            <person name="Ovchinnikova G."/>
            <person name="Teshima H."/>
            <person name="Detter J.C."/>
            <person name="Han C."/>
            <person name="Tapia R."/>
            <person name="Land M."/>
            <person name="Hauser L."/>
            <person name="Kyrpides N."/>
            <person name="Ivanova N."/>
            <person name="Pagani I."/>
            <person name="Parshina S."/>
            <person name="Plugge C."/>
            <person name="Muyzer G."/>
            <person name="Kuever J."/>
            <person name="Ivanova A."/>
            <person name="Nazina T."/>
            <person name="Klenk H.-P."/>
            <person name="Brambilla E."/>
            <person name="Spring S."/>
            <person name="Stams A.F."/>
            <person name="Woyke T."/>
        </authorList>
    </citation>
    <scope>NUCLEOTIDE SEQUENCE [LARGE SCALE GENOMIC DNA]</scope>
    <source>
        <strain evidence="1 2">DSM 7213</strain>
    </source>
</reference>
<dbReference type="Proteomes" id="UP000013520">
    <property type="component" value="Chromosome"/>
</dbReference>
<dbReference type="AlphaFoldDB" id="R4KGZ9"/>
<organism evidence="1 2">
    <name type="scientific">Desulfoscipio gibsoniae DSM 7213</name>
    <dbReference type="NCBI Taxonomy" id="767817"/>
    <lineage>
        <taxon>Bacteria</taxon>
        <taxon>Bacillati</taxon>
        <taxon>Bacillota</taxon>
        <taxon>Clostridia</taxon>
        <taxon>Eubacteriales</taxon>
        <taxon>Desulfallaceae</taxon>
        <taxon>Desulfoscipio</taxon>
    </lineage>
</organism>
<dbReference type="HOGENOM" id="CLU_2824060_0_0_9"/>
<dbReference type="KEGG" id="dgi:Desgi_2473"/>
<proteinExistence type="predicted"/>
<keyword evidence="2" id="KW-1185">Reference proteome</keyword>
<gene>
    <name evidence="1" type="ORF">Desgi_2473</name>
</gene>
<evidence type="ECO:0000313" key="2">
    <source>
        <dbReference type="Proteomes" id="UP000013520"/>
    </source>
</evidence>
<name>R4KGZ9_9FIRM</name>
<dbReference type="EMBL" id="CP003273">
    <property type="protein sequence ID" value="AGL01884.1"/>
    <property type="molecule type" value="Genomic_DNA"/>
</dbReference>
<accession>R4KGZ9</accession>
<sequence length="66" mass="7419">MNRSAKDGARLSLHYGGESVLVYPSYQGVCGRHGMEDNHVIQETSYRLGKMHRKGPVGKHSWNDGY</sequence>